<gene>
    <name evidence="2" type="ORF">TSAR_005529</name>
</gene>
<accession>A0A232EEM7</accession>
<dbReference type="Pfam" id="PF00650">
    <property type="entry name" value="CRAL_TRIO"/>
    <property type="match status" value="2"/>
</dbReference>
<organism evidence="2 3">
    <name type="scientific">Trichomalopsis sarcophagae</name>
    <dbReference type="NCBI Taxonomy" id="543379"/>
    <lineage>
        <taxon>Eukaryota</taxon>
        <taxon>Metazoa</taxon>
        <taxon>Ecdysozoa</taxon>
        <taxon>Arthropoda</taxon>
        <taxon>Hexapoda</taxon>
        <taxon>Insecta</taxon>
        <taxon>Pterygota</taxon>
        <taxon>Neoptera</taxon>
        <taxon>Endopterygota</taxon>
        <taxon>Hymenoptera</taxon>
        <taxon>Apocrita</taxon>
        <taxon>Proctotrupomorpha</taxon>
        <taxon>Chalcidoidea</taxon>
        <taxon>Pteromalidae</taxon>
        <taxon>Pteromalinae</taxon>
        <taxon>Trichomalopsis</taxon>
    </lineage>
</organism>
<feature type="domain" description="CRAL-TRIO" evidence="1">
    <location>
        <begin position="348"/>
        <end position="510"/>
    </location>
</feature>
<dbReference type="STRING" id="543379.A0A232EEM7"/>
<dbReference type="Gene3D" id="1.20.5.1200">
    <property type="entry name" value="Alpha-tocopherol transfer"/>
    <property type="match status" value="1"/>
</dbReference>
<dbReference type="PANTHER" id="PTHR10174:SF213">
    <property type="entry name" value="CRAL-TRIO DOMAIN-CONTAINING PROTEIN"/>
    <property type="match status" value="1"/>
</dbReference>
<proteinExistence type="predicted"/>
<dbReference type="AlphaFoldDB" id="A0A232EEM7"/>
<evidence type="ECO:0000313" key="2">
    <source>
        <dbReference type="EMBL" id="OXU16810.1"/>
    </source>
</evidence>
<dbReference type="Gene3D" id="3.40.525.10">
    <property type="entry name" value="CRAL-TRIO lipid binding domain"/>
    <property type="match status" value="2"/>
</dbReference>
<dbReference type="SMART" id="SM00516">
    <property type="entry name" value="SEC14"/>
    <property type="match status" value="1"/>
</dbReference>
<protein>
    <recommendedName>
        <fullName evidence="1">CRAL-TRIO domain-containing protein</fullName>
    </recommendedName>
</protein>
<name>A0A232EEM7_9HYME</name>
<dbReference type="PROSITE" id="PS50191">
    <property type="entry name" value="CRAL_TRIO"/>
    <property type="match status" value="2"/>
</dbReference>
<dbReference type="EMBL" id="NNAY01005263">
    <property type="protein sequence ID" value="OXU16810.1"/>
    <property type="molecule type" value="Genomic_DNA"/>
</dbReference>
<evidence type="ECO:0000259" key="1">
    <source>
        <dbReference type="PROSITE" id="PS50191"/>
    </source>
</evidence>
<sequence length="564" mass="65120">MAKLQMVSLAEEMKKNPELKEADIQSLRDWCQKQPHLPQMTDSELALFLHSNYYRLEPTKNTIDTFYTVRTHVPEFFSNRDPVNAKDLLQMFKVVMNMPLERTTKDGYDVIYGALSDFEPSHYDYTFNMKLFGMVMDLWLYGKGTMKGHVILVDLKGLVMGHVARFSPMALKRFLYYLQEGLPVRLKGFHFVNTNPVMDILMNIMRPFMKKELLDILHLHQSVNAIEEFNIPVDILPNESGGKAGPAKELFAAEVKKLEAHREWFIQEEKTQRIDESKRPGKAKSATDLFGNWCAKQPFLPKISDSELAIFLHSNYYLMEPTKTTIDTFYTIRTHVPEFFTNRDPVGSKELRKMFNTVCIMPLEKRTREGYTVIMGQLLDRDPANYTYNDHIRDLCMCMDLWMYQEGTTNGHVICFDTAGVTVGHAARLNPMGLKKFLFYLQEGLPVRLKGLHFLNTSPAMDLILSMMKPFMKKELLDMLHMHSSMDSVDKFIPIEILPNELGGKAGPLMELHNAQIKKLESFRDWFLDEETRAKIDESKRPGKGKTATDLFGVEGSFKKLDID</sequence>
<evidence type="ECO:0000313" key="3">
    <source>
        <dbReference type="Proteomes" id="UP000215335"/>
    </source>
</evidence>
<keyword evidence="3" id="KW-1185">Reference proteome</keyword>
<dbReference type="GO" id="GO:1902936">
    <property type="term" value="F:phosphatidylinositol bisphosphate binding"/>
    <property type="evidence" value="ECO:0007669"/>
    <property type="project" value="TreeGrafter"/>
</dbReference>
<dbReference type="InterPro" id="IPR036273">
    <property type="entry name" value="CRAL/TRIO_N_dom_sf"/>
</dbReference>
<dbReference type="InterPro" id="IPR001251">
    <property type="entry name" value="CRAL-TRIO_dom"/>
</dbReference>
<dbReference type="GO" id="GO:0016020">
    <property type="term" value="C:membrane"/>
    <property type="evidence" value="ECO:0007669"/>
    <property type="project" value="TreeGrafter"/>
</dbReference>
<dbReference type="Proteomes" id="UP000215335">
    <property type="component" value="Unassembled WGS sequence"/>
</dbReference>
<dbReference type="SUPFAM" id="SSF52087">
    <property type="entry name" value="CRAL/TRIO domain"/>
    <property type="match status" value="2"/>
</dbReference>
<dbReference type="PANTHER" id="PTHR10174">
    <property type="entry name" value="ALPHA-TOCOPHEROL TRANSFER PROTEIN-RELATED"/>
    <property type="match status" value="1"/>
</dbReference>
<dbReference type="OrthoDB" id="6432525at2759"/>
<dbReference type="SUPFAM" id="SSF46938">
    <property type="entry name" value="CRAL/TRIO N-terminal domain"/>
    <property type="match status" value="2"/>
</dbReference>
<dbReference type="InterPro" id="IPR036865">
    <property type="entry name" value="CRAL-TRIO_dom_sf"/>
</dbReference>
<comment type="caution">
    <text evidence="2">The sequence shown here is derived from an EMBL/GenBank/DDBJ whole genome shotgun (WGS) entry which is preliminary data.</text>
</comment>
<reference evidence="2 3" key="1">
    <citation type="journal article" date="2017" name="Curr. Biol.">
        <title>The Evolution of Venom by Co-option of Single-Copy Genes.</title>
        <authorList>
            <person name="Martinson E.O."/>
            <person name="Mrinalini"/>
            <person name="Kelkar Y.D."/>
            <person name="Chang C.H."/>
            <person name="Werren J.H."/>
        </authorList>
    </citation>
    <scope>NUCLEOTIDE SEQUENCE [LARGE SCALE GENOMIC DNA]</scope>
    <source>
        <strain evidence="2 3">Alberta</strain>
        <tissue evidence="2">Whole body</tissue>
    </source>
</reference>
<dbReference type="PRINTS" id="PR00180">
    <property type="entry name" value="CRETINALDHBP"/>
</dbReference>
<dbReference type="CDD" id="cd00170">
    <property type="entry name" value="SEC14"/>
    <property type="match status" value="2"/>
</dbReference>
<feature type="domain" description="CRAL-TRIO" evidence="1">
    <location>
        <begin position="41"/>
        <end position="248"/>
    </location>
</feature>